<dbReference type="InterPro" id="IPR018759">
    <property type="entry name" value="BBP2_2"/>
</dbReference>
<dbReference type="Gene3D" id="2.40.160.10">
    <property type="entry name" value="Porin"/>
    <property type="match status" value="1"/>
</dbReference>
<evidence type="ECO:0000256" key="1">
    <source>
        <dbReference type="SAM" id="SignalP"/>
    </source>
</evidence>
<feature type="chain" id="PRO_5046513436" evidence="1">
    <location>
        <begin position="29"/>
        <end position="399"/>
    </location>
</feature>
<dbReference type="InterPro" id="IPR023614">
    <property type="entry name" value="Porin_dom_sf"/>
</dbReference>
<reference evidence="2 3" key="1">
    <citation type="submission" date="2024-03" db="EMBL/GenBank/DDBJ databases">
        <title>Community enrichment and isolation of bacterial strains for fucoidan degradation.</title>
        <authorList>
            <person name="Sichert A."/>
        </authorList>
    </citation>
    <scope>NUCLEOTIDE SEQUENCE [LARGE SCALE GENOMIC DNA]</scope>
    <source>
        <strain evidence="2 3">AS76</strain>
    </source>
</reference>
<proteinExistence type="predicted"/>
<gene>
    <name evidence="2" type="ORF">WNY58_00955</name>
</gene>
<comment type="caution">
    <text evidence="2">The sequence shown here is derived from an EMBL/GenBank/DDBJ whole genome shotgun (WGS) entry which is preliminary data.</text>
</comment>
<keyword evidence="3" id="KW-1185">Reference proteome</keyword>
<name>A0ABU9TMK5_9GAMM</name>
<protein>
    <submittedName>
        <fullName evidence="2">Outer membrane beta-barrel protein</fullName>
    </submittedName>
</protein>
<dbReference type="Proteomes" id="UP001449225">
    <property type="component" value="Unassembled WGS sequence"/>
</dbReference>
<evidence type="ECO:0000313" key="2">
    <source>
        <dbReference type="EMBL" id="MEM5534947.1"/>
    </source>
</evidence>
<dbReference type="SUPFAM" id="SSF56935">
    <property type="entry name" value="Porins"/>
    <property type="match status" value="1"/>
</dbReference>
<sequence>MNRLRLAFTRTYLLLFPTMFLMPTSAVALEPAAADAGPLQVIPQVNLQVGHDDNIYSTETNRVDSVITVLNPSVQVVLEKDLDIYSVNYGVKQGIYDYDSADNYTDHDLTAQAYLDFNIRNRLELLARYLKTHEDRGTGLNQGANATANNAPVEYHVNTLSAKYGFGGLNAKGRIEVAAKIDDREYDNFRSQTEAKDRKSVSTSATFYYRVMPKTSLLFEVSHEDIDYDLASVTLDSTETEYLMGATWDATAKTTGIFKIGYAEKDFASASREDDDGISWELAMQWAPRTYSVVKFTTSKEEEETDGTGNYIDTTSWNVDWEHDWTDRVISRVSYGQSDSEYVTSTREDENTNFGMGVTYKMRRWLDFGLDYSYLDRDSNVANTDYDKNMIYFTVQGSL</sequence>
<dbReference type="RefSeq" id="WP_067982754.1">
    <property type="nucleotide sequence ID" value="NZ_JBBMRA010000001.1"/>
</dbReference>
<feature type="signal peptide" evidence="1">
    <location>
        <begin position="1"/>
        <end position="28"/>
    </location>
</feature>
<evidence type="ECO:0000313" key="3">
    <source>
        <dbReference type="Proteomes" id="UP001449225"/>
    </source>
</evidence>
<keyword evidence="1" id="KW-0732">Signal</keyword>
<accession>A0ABU9TMK5</accession>
<dbReference type="EMBL" id="JBBMRA010000001">
    <property type="protein sequence ID" value="MEM5534947.1"/>
    <property type="molecule type" value="Genomic_DNA"/>
</dbReference>
<dbReference type="Pfam" id="PF10082">
    <property type="entry name" value="BBP2_2"/>
    <property type="match status" value="1"/>
</dbReference>
<organism evidence="2 3">
    <name type="scientific">Neptuniibacter pectenicola</name>
    <dbReference type="NCBI Taxonomy" id="1806669"/>
    <lineage>
        <taxon>Bacteria</taxon>
        <taxon>Pseudomonadati</taxon>
        <taxon>Pseudomonadota</taxon>
        <taxon>Gammaproteobacteria</taxon>
        <taxon>Oceanospirillales</taxon>
        <taxon>Oceanospirillaceae</taxon>
        <taxon>Neptuniibacter</taxon>
    </lineage>
</organism>